<dbReference type="GO" id="GO:0070069">
    <property type="term" value="C:cytochrome complex"/>
    <property type="evidence" value="ECO:0007669"/>
    <property type="project" value="TreeGrafter"/>
</dbReference>
<evidence type="ECO:0000256" key="9">
    <source>
        <dbReference type="ARBA" id="ARBA00022989"/>
    </source>
</evidence>
<organism evidence="13 14">
    <name type="scientific">Eiseniibacteriota bacterium</name>
    <dbReference type="NCBI Taxonomy" id="2212470"/>
    <lineage>
        <taxon>Bacteria</taxon>
        <taxon>Candidatus Eiseniibacteriota</taxon>
    </lineage>
</organism>
<feature type="transmembrane region" description="Helical" evidence="12">
    <location>
        <begin position="65"/>
        <end position="91"/>
    </location>
</feature>
<keyword evidence="7" id="KW-0479">Metal-binding</keyword>
<evidence type="ECO:0000313" key="13">
    <source>
        <dbReference type="EMBL" id="TMQ66232.1"/>
    </source>
</evidence>
<evidence type="ECO:0000256" key="10">
    <source>
        <dbReference type="ARBA" id="ARBA00023004"/>
    </source>
</evidence>
<feature type="transmembrane region" description="Helical" evidence="12">
    <location>
        <begin position="112"/>
        <end position="136"/>
    </location>
</feature>
<dbReference type="PANTHER" id="PTHR43141">
    <property type="entry name" value="CYTOCHROME BD2 SUBUNIT II"/>
    <property type="match status" value="1"/>
</dbReference>
<gene>
    <name evidence="13" type="primary">cydB</name>
    <name evidence="13" type="ORF">E6K79_02445</name>
</gene>
<proteinExistence type="inferred from homology"/>
<feature type="transmembrane region" description="Helical" evidence="12">
    <location>
        <begin position="166"/>
        <end position="187"/>
    </location>
</feature>
<feature type="transmembrane region" description="Helical" evidence="12">
    <location>
        <begin position="264"/>
        <end position="288"/>
    </location>
</feature>
<dbReference type="AlphaFoldDB" id="A0A538TRI4"/>
<dbReference type="Pfam" id="PF02322">
    <property type="entry name" value="Cyt_bd_oxida_II"/>
    <property type="match status" value="1"/>
</dbReference>
<evidence type="ECO:0000256" key="5">
    <source>
        <dbReference type="ARBA" id="ARBA00022617"/>
    </source>
</evidence>
<dbReference type="PANTHER" id="PTHR43141:SF5">
    <property type="entry name" value="CYTOCHROME BD-I UBIQUINOL OXIDASE SUBUNIT 2"/>
    <property type="match status" value="1"/>
</dbReference>
<evidence type="ECO:0000256" key="4">
    <source>
        <dbReference type="ARBA" id="ARBA00022475"/>
    </source>
</evidence>
<keyword evidence="10" id="KW-0408">Iron</keyword>
<dbReference type="EMBL" id="VBOZ01000009">
    <property type="protein sequence ID" value="TMQ66232.1"/>
    <property type="molecule type" value="Genomic_DNA"/>
</dbReference>
<feature type="transmembrane region" description="Helical" evidence="12">
    <location>
        <begin position="308"/>
        <end position="330"/>
    </location>
</feature>
<evidence type="ECO:0000256" key="11">
    <source>
        <dbReference type="ARBA" id="ARBA00023136"/>
    </source>
</evidence>
<evidence type="ECO:0000256" key="12">
    <source>
        <dbReference type="SAM" id="Phobius"/>
    </source>
</evidence>
<dbReference type="NCBIfam" id="TIGR00203">
    <property type="entry name" value="cydB"/>
    <property type="match status" value="1"/>
</dbReference>
<comment type="subcellular location">
    <subcellularLocation>
        <location evidence="1">Cell membrane</location>
        <topology evidence="1">Multi-pass membrane protein</topology>
    </subcellularLocation>
</comment>
<dbReference type="PIRSF" id="PIRSF000267">
    <property type="entry name" value="Cyt_oxidse_sub2"/>
    <property type="match status" value="1"/>
</dbReference>
<dbReference type="GO" id="GO:0019646">
    <property type="term" value="P:aerobic electron transport chain"/>
    <property type="evidence" value="ECO:0007669"/>
    <property type="project" value="TreeGrafter"/>
</dbReference>
<evidence type="ECO:0000256" key="7">
    <source>
        <dbReference type="ARBA" id="ARBA00022723"/>
    </source>
</evidence>
<evidence type="ECO:0000256" key="8">
    <source>
        <dbReference type="ARBA" id="ARBA00022982"/>
    </source>
</evidence>
<name>A0A538TRI4_UNCEI</name>
<dbReference type="InterPro" id="IPR003317">
    <property type="entry name" value="Cyt-d_oxidase_su2"/>
</dbReference>
<evidence type="ECO:0000256" key="6">
    <source>
        <dbReference type="ARBA" id="ARBA00022692"/>
    </source>
</evidence>
<keyword evidence="9 12" id="KW-1133">Transmembrane helix</keyword>
<dbReference type="GO" id="GO:0005886">
    <property type="term" value="C:plasma membrane"/>
    <property type="evidence" value="ECO:0007669"/>
    <property type="project" value="UniProtKB-SubCell"/>
</dbReference>
<reference evidence="13 14" key="1">
    <citation type="journal article" date="2019" name="Nat. Microbiol.">
        <title>Mediterranean grassland soil C-N compound turnover is dependent on rainfall and depth, and is mediated by genomically divergent microorganisms.</title>
        <authorList>
            <person name="Diamond S."/>
            <person name="Andeer P.F."/>
            <person name="Li Z."/>
            <person name="Crits-Christoph A."/>
            <person name="Burstein D."/>
            <person name="Anantharaman K."/>
            <person name="Lane K.R."/>
            <person name="Thomas B.C."/>
            <person name="Pan C."/>
            <person name="Northen T.R."/>
            <person name="Banfield J.F."/>
        </authorList>
    </citation>
    <scope>NUCLEOTIDE SEQUENCE [LARGE SCALE GENOMIC DNA]</scope>
    <source>
        <strain evidence="13">WS_9</strain>
    </source>
</reference>
<protein>
    <submittedName>
        <fullName evidence="13">Cytochrome d ubiquinol oxidase subunit II</fullName>
    </submittedName>
</protein>
<accession>A0A538TRI4</accession>
<evidence type="ECO:0000313" key="14">
    <source>
        <dbReference type="Proteomes" id="UP000317691"/>
    </source>
</evidence>
<dbReference type="Proteomes" id="UP000317691">
    <property type="component" value="Unassembled WGS sequence"/>
</dbReference>
<keyword evidence="5" id="KW-0349">Heme</keyword>
<dbReference type="GO" id="GO:0016682">
    <property type="term" value="F:oxidoreductase activity, acting on diphenols and related substances as donors, oxygen as acceptor"/>
    <property type="evidence" value="ECO:0007669"/>
    <property type="project" value="TreeGrafter"/>
</dbReference>
<dbReference type="GO" id="GO:0046872">
    <property type="term" value="F:metal ion binding"/>
    <property type="evidence" value="ECO:0007669"/>
    <property type="project" value="UniProtKB-KW"/>
</dbReference>
<keyword evidence="11 12" id="KW-0472">Membrane</keyword>
<feature type="transmembrane region" description="Helical" evidence="12">
    <location>
        <begin position="237"/>
        <end position="255"/>
    </location>
</feature>
<keyword evidence="8" id="KW-0249">Electron transport</keyword>
<keyword evidence="3" id="KW-0813">Transport</keyword>
<evidence type="ECO:0000256" key="3">
    <source>
        <dbReference type="ARBA" id="ARBA00022448"/>
    </source>
</evidence>
<comment type="similarity">
    <text evidence="2">Belongs to the cytochrome ubiquinol oxidase subunit 2 family.</text>
</comment>
<evidence type="ECO:0000256" key="2">
    <source>
        <dbReference type="ARBA" id="ARBA00007543"/>
    </source>
</evidence>
<keyword evidence="6 12" id="KW-0812">Transmembrane</keyword>
<dbReference type="GO" id="GO:0009055">
    <property type="term" value="F:electron transfer activity"/>
    <property type="evidence" value="ECO:0007669"/>
    <property type="project" value="TreeGrafter"/>
</dbReference>
<feature type="transmembrane region" description="Helical" evidence="12">
    <location>
        <begin position="207"/>
        <end position="225"/>
    </location>
</feature>
<evidence type="ECO:0000256" key="1">
    <source>
        <dbReference type="ARBA" id="ARBA00004651"/>
    </source>
</evidence>
<comment type="caution">
    <text evidence="13">The sequence shown here is derived from an EMBL/GenBank/DDBJ whole genome shotgun (WGS) entry which is preliminary data.</text>
</comment>
<keyword evidence="4" id="KW-1003">Cell membrane</keyword>
<sequence>METLWFCLVALMLAAYVVFDGFDLGAGIVHLFVARTEEERRAVLASIGPVWDGNEVWLLAAGGTLYFAFPALYAASFSGFYLPLMIVLWLLILRGCSIEFRNHIDSDAWKPLWDVTFAFSSTLLAIFFGAALGNVIRGVPFDETGRFFEPLWVDLRPGPDAGILDWYTVLVGLAALAALVMHGALWVALKTHDPVAARARAIGRRAWIGAALLTALVTWCTMRLQPQVLANLSRYPWGLAFPALALSGLAGVRWYSHRSLERRAFLASCAYLVGMISSAAFGLYPYVLPSITDPARALTIRNAAAHEYGLRIGLVWWVIGMALVAVYFTYVYRRFAGKVRLGREGEGY</sequence>